<gene>
    <name evidence="2" type="ORF">METZ01_LOCUS17459</name>
</gene>
<feature type="transmembrane region" description="Helical" evidence="1">
    <location>
        <begin position="39"/>
        <end position="58"/>
    </location>
</feature>
<keyword evidence="1" id="KW-1133">Transmembrane helix</keyword>
<feature type="non-terminal residue" evidence="2">
    <location>
        <position position="1"/>
    </location>
</feature>
<name>A0A381PC99_9ZZZZ</name>
<keyword evidence="1" id="KW-0472">Membrane</keyword>
<dbReference type="EMBL" id="UINC01000939">
    <property type="protein sequence ID" value="SUZ64605.1"/>
    <property type="molecule type" value="Genomic_DNA"/>
</dbReference>
<protein>
    <submittedName>
        <fullName evidence="2">Uncharacterized protein</fullName>
    </submittedName>
</protein>
<organism evidence="2">
    <name type="scientific">marine metagenome</name>
    <dbReference type="NCBI Taxonomy" id="408172"/>
    <lineage>
        <taxon>unclassified sequences</taxon>
        <taxon>metagenomes</taxon>
        <taxon>ecological metagenomes</taxon>
    </lineage>
</organism>
<keyword evidence="1" id="KW-0812">Transmembrane</keyword>
<proteinExistence type="predicted"/>
<sequence length="126" mass="14126">VCVTLELLETESMSELDQATETKSFNERSFMAKLLAGEYGLAITYWALYFLGSGLFFIMGSRAVDNEQWLVYLVMIALLLAYTVILIIGIRGAYNGPQLWKVMSRTSSVFMIVNILVGISTLGFIY</sequence>
<evidence type="ECO:0000256" key="1">
    <source>
        <dbReference type="SAM" id="Phobius"/>
    </source>
</evidence>
<accession>A0A381PC99</accession>
<reference evidence="2" key="1">
    <citation type="submission" date="2018-05" db="EMBL/GenBank/DDBJ databases">
        <authorList>
            <person name="Lanie J.A."/>
            <person name="Ng W.-L."/>
            <person name="Kazmierczak K.M."/>
            <person name="Andrzejewski T.M."/>
            <person name="Davidsen T.M."/>
            <person name="Wayne K.J."/>
            <person name="Tettelin H."/>
            <person name="Glass J.I."/>
            <person name="Rusch D."/>
            <person name="Podicherti R."/>
            <person name="Tsui H.-C.T."/>
            <person name="Winkler M.E."/>
        </authorList>
    </citation>
    <scope>NUCLEOTIDE SEQUENCE</scope>
</reference>
<evidence type="ECO:0000313" key="2">
    <source>
        <dbReference type="EMBL" id="SUZ64605.1"/>
    </source>
</evidence>
<dbReference type="AlphaFoldDB" id="A0A381PC99"/>
<feature type="transmembrane region" description="Helical" evidence="1">
    <location>
        <begin position="106"/>
        <end position="125"/>
    </location>
</feature>
<feature type="transmembrane region" description="Helical" evidence="1">
    <location>
        <begin position="70"/>
        <end position="94"/>
    </location>
</feature>